<evidence type="ECO:0000256" key="1">
    <source>
        <dbReference type="SAM" id="MobiDB-lite"/>
    </source>
</evidence>
<protein>
    <submittedName>
        <fullName evidence="3">Uncharacterized protein</fullName>
    </submittedName>
</protein>
<sequence>MTFLGSLIVVNLFIIIPTLCEPTTRAQCRKECHQKHGYILCAGSWYPITDGELQGTKCHCTISGPLISTIAMLKYDETEFKTLFEKNPENGKEWLKEKGFQIGAENPFEYHSPDSNGKHSSSETEKHSTSETRKHSTRTTGKHSSSETGKHSTTITKKKPPSSSTAAETEDERQARRQKACTNECKKKFGSVKLDNLMKPIADGIVMVYDNGKWSCKCKVISALIHAVRDKFFHSEQFEELLKAGGPQCSQKVCQWLHRHGFEVTNHGASASSTNGRKQLGRTTHVKDEKYLAEVVYRKAKNPTEQCQFQYGFILMKVEESKDPAGHSTWKVKHKEDSIAHNIGKIEPSKDIIVDGTGKYYRFQITLPDDQGNCRLNDQLIKYLKESKLSYREFEKLHNSNHEGNEGRVWLTLHGFRIKFREDES</sequence>
<dbReference type="EMBL" id="OU963864">
    <property type="protein sequence ID" value="CAH0769761.1"/>
    <property type="molecule type" value="Genomic_DNA"/>
</dbReference>
<dbReference type="AlphaFoldDB" id="A0A9P0G0F6"/>
<feature type="chain" id="PRO_5040153505" evidence="2">
    <location>
        <begin position="21"/>
        <end position="425"/>
    </location>
</feature>
<organism evidence="3 4">
    <name type="scientific">Bemisia tabaci</name>
    <name type="common">Sweetpotato whitefly</name>
    <name type="synonym">Aleurodes tabaci</name>
    <dbReference type="NCBI Taxonomy" id="7038"/>
    <lineage>
        <taxon>Eukaryota</taxon>
        <taxon>Metazoa</taxon>
        <taxon>Ecdysozoa</taxon>
        <taxon>Arthropoda</taxon>
        <taxon>Hexapoda</taxon>
        <taxon>Insecta</taxon>
        <taxon>Pterygota</taxon>
        <taxon>Neoptera</taxon>
        <taxon>Paraneoptera</taxon>
        <taxon>Hemiptera</taxon>
        <taxon>Sternorrhyncha</taxon>
        <taxon>Aleyrodoidea</taxon>
        <taxon>Aleyrodidae</taxon>
        <taxon>Aleyrodinae</taxon>
        <taxon>Bemisia</taxon>
    </lineage>
</organism>
<feature type="compositionally biased region" description="Basic and acidic residues" evidence="1">
    <location>
        <begin position="116"/>
        <end position="134"/>
    </location>
</feature>
<name>A0A9P0G0F6_BEMTA</name>
<evidence type="ECO:0000313" key="4">
    <source>
        <dbReference type="Proteomes" id="UP001152759"/>
    </source>
</evidence>
<reference evidence="3" key="1">
    <citation type="submission" date="2021-12" db="EMBL/GenBank/DDBJ databases">
        <authorList>
            <person name="King R."/>
        </authorList>
    </citation>
    <scope>NUCLEOTIDE SEQUENCE</scope>
</reference>
<feature type="compositionally biased region" description="Polar residues" evidence="1">
    <location>
        <begin position="151"/>
        <end position="167"/>
    </location>
</feature>
<proteinExistence type="predicted"/>
<dbReference type="KEGG" id="btab:109034495"/>
<feature type="region of interest" description="Disordered" evidence="1">
    <location>
        <begin position="105"/>
        <end position="180"/>
    </location>
</feature>
<feature type="signal peptide" evidence="2">
    <location>
        <begin position="1"/>
        <end position="20"/>
    </location>
</feature>
<evidence type="ECO:0000313" key="3">
    <source>
        <dbReference type="EMBL" id="CAH0769761.1"/>
    </source>
</evidence>
<dbReference type="Proteomes" id="UP001152759">
    <property type="component" value="Chromosome 3"/>
</dbReference>
<evidence type="ECO:0000256" key="2">
    <source>
        <dbReference type="SAM" id="SignalP"/>
    </source>
</evidence>
<accession>A0A9P0G0F6</accession>
<keyword evidence="2" id="KW-0732">Signal</keyword>
<gene>
    <name evidence="3" type="ORF">BEMITA_LOCUS6710</name>
</gene>
<keyword evidence="4" id="KW-1185">Reference proteome</keyword>